<dbReference type="InterPro" id="IPR035965">
    <property type="entry name" value="PAS-like_dom_sf"/>
</dbReference>
<evidence type="ECO:0000259" key="15">
    <source>
        <dbReference type="PROSITE" id="PS50112"/>
    </source>
</evidence>
<gene>
    <name evidence="16" type="ORF">QYE77_01565</name>
</gene>
<dbReference type="SUPFAM" id="SSF55781">
    <property type="entry name" value="GAF domain-like"/>
    <property type="match status" value="2"/>
</dbReference>
<evidence type="ECO:0000256" key="5">
    <source>
        <dbReference type="ARBA" id="ARBA00022679"/>
    </source>
</evidence>
<keyword evidence="7" id="KW-0547">Nucleotide-binding</keyword>
<dbReference type="Pfam" id="PF13185">
    <property type="entry name" value="GAF_2"/>
    <property type="match status" value="1"/>
</dbReference>
<dbReference type="SMART" id="SM00065">
    <property type="entry name" value="GAF"/>
    <property type="match status" value="2"/>
</dbReference>
<keyword evidence="12 13" id="KW-0472">Membrane</keyword>
<dbReference type="Gene3D" id="1.10.287.130">
    <property type="match status" value="1"/>
</dbReference>
<evidence type="ECO:0000256" key="11">
    <source>
        <dbReference type="ARBA" id="ARBA00023012"/>
    </source>
</evidence>
<dbReference type="CDD" id="cd00130">
    <property type="entry name" value="PAS"/>
    <property type="match status" value="1"/>
</dbReference>
<dbReference type="Pfam" id="PF08448">
    <property type="entry name" value="PAS_4"/>
    <property type="match status" value="1"/>
</dbReference>
<evidence type="ECO:0000256" key="1">
    <source>
        <dbReference type="ARBA" id="ARBA00000085"/>
    </source>
</evidence>
<protein>
    <recommendedName>
        <fullName evidence="3">histidine kinase</fullName>
        <ecNumber evidence="3">2.7.13.3</ecNumber>
    </recommendedName>
</protein>
<dbReference type="PANTHER" id="PTHR42878">
    <property type="entry name" value="TWO-COMPONENT HISTIDINE KINASE"/>
    <property type="match status" value="1"/>
</dbReference>
<dbReference type="SMART" id="SM00387">
    <property type="entry name" value="HATPase_c"/>
    <property type="match status" value="1"/>
</dbReference>
<dbReference type="InterPro" id="IPR004358">
    <property type="entry name" value="Sig_transdc_His_kin-like_C"/>
</dbReference>
<dbReference type="InterPro" id="IPR036097">
    <property type="entry name" value="HisK_dim/P_sf"/>
</dbReference>
<dbReference type="PANTHER" id="PTHR42878:SF7">
    <property type="entry name" value="SENSOR HISTIDINE KINASE GLRK"/>
    <property type="match status" value="1"/>
</dbReference>
<comment type="catalytic activity">
    <reaction evidence="1">
        <text>ATP + protein L-histidine = ADP + protein N-phospho-L-histidine.</text>
        <dbReference type="EC" id="2.7.13.3"/>
    </reaction>
</comment>
<evidence type="ECO:0000256" key="6">
    <source>
        <dbReference type="ARBA" id="ARBA00022692"/>
    </source>
</evidence>
<keyword evidence="8" id="KW-0418">Kinase</keyword>
<dbReference type="Gene3D" id="3.30.565.10">
    <property type="entry name" value="Histidine kinase-like ATPase, C-terminal domain"/>
    <property type="match status" value="1"/>
</dbReference>
<dbReference type="InterPro" id="IPR003018">
    <property type="entry name" value="GAF"/>
</dbReference>
<dbReference type="Proteomes" id="UP001254165">
    <property type="component" value="Unassembled WGS sequence"/>
</dbReference>
<dbReference type="PRINTS" id="PR00344">
    <property type="entry name" value="BCTRLSENSOR"/>
</dbReference>
<evidence type="ECO:0000256" key="7">
    <source>
        <dbReference type="ARBA" id="ARBA00022741"/>
    </source>
</evidence>
<dbReference type="SUPFAM" id="SSF47384">
    <property type="entry name" value="Homodimeric domain of signal transducing histidine kinase"/>
    <property type="match status" value="1"/>
</dbReference>
<comment type="subcellular location">
    <subcellularLocation>
        <location evidence="2">Membrane</location>
        <topology evidence="2">Multi-pass membrane protein</topology>
    </subcellularLocation>
</comment>
<comment type="caution">
    <text evidence="16">The sequence shown here is derived from an EMBL/GenBank/DDBJ whole genome shotgun (WGS) entry which is preliminary data.</text>
</comment>
<evidence type="ECO:0000313" key="16">
    <source>
        <dbReference type="EMBL" id="MDT8896935.1"/>
    </source>
</evidence>
<dbReference type="PROSITE" id="PS50109">
    <property type="entry name" value="HIS_KIN"/>
    <property type="match status" value="1"/>
</dbReference>
<evidence type="ECO:0000256" key="4">
    <source>
        <dbReference type="ARBA" id="ARBA00022553"/>
    </source>
</evidence>
<dbReference type="GO" id="GO:0005524">
    <property type="term" value="F:ATP binding"/>
    <property type="evidence" value="ECO:0007669"/>
    <property type="project" value="UniProtKB-KW"/>
</dbReference>
<dbReference type="CDD" id="cd00082">
    <property type="entry name" value="HisKA"/>
    <property type="match status" value="1"/>
</dbReference>
<dbReference type="SMART" id="SM00091">
    <property type="entry name" value="PAS"/>
    <property type="match status" value="1"/>
</dbReference>
<keyword evidence="17" id="KW-1185">Reference proteome</keyword>
<dbReference type="Pfam" id="PF00512">
    <property type="entry name" value="HisKA"/>
    <property type="match status" value="1"/>
</dbReference>
<dbReference type="PROSITE" id="PS50112">
    <property type="entry name" value="PAS"/>
    <property type="match status" value="1"/>
</dbReference>
<evidence type="ECO:0000256" key="12">
    <source>
        <dbReference type="ARBA" id="ARBA00023136"/>
    </source>
</evidence>
<evidence type="ECO:0000313" key="17">
    <source>
        <dbReference type="Proteomes" id="UP001254165"/>
    </source>
</evidence>
<evidence type="ECO:0000256" key="3">
    <source>
        <dbReference type="ARBA" id="ARBA00012438"/>
    </source>
</evidence>
<dbReference type="InterPro" id="IPR050351">
    <property type="entry name" value="BphY/WalK/GraS-like"/>
</dbReference>
<dbReference type="SUPFAM" id="SSF55874">
    <property type="entry name" value="ATPase domain of HSP90 chaperone/DNA topoisomerase II/histidine kinase"/>
    <property type="match status" value="1"/>
</dbReference>
<keyword evidence="4" id="KW-0597">Phosphoprotein</keyword>
<dbReference type="InterPro" id="IPR003661">
    <property type="entry name" value="HisK_dim/P_dom"/>
</dbReference>
<dbReference type="Gene3D" id="3.30.450.40">
    <property type="match status" value="2"/>
</dbReference>
<dbReference type="InterPro" id="IPR013656">
    <property type="entry name" value="PAS_4"/>
</dbReference>
<feature type="transmembrane region" description="Helical" evidence="13">
    <location>
        <begin position="20"/>
        <end position="38"/>
    </location>
</feature>
<dbReference type="InterPro" id="IPR005467">
    <property type="entry name" value="His_kinase_dom"/>
</dbReference>
<evidence type="ECO:0000256" key="8">
    <source>
        <dbReference type="ARBA" id="ARBA00022777"/>
    </source>
</evidence>
<dbReference type="EMBL" id="JAUHMF010000001">
    <property type="protein sequence ID" value="MDT8896935.1"/>
    <property type="molecule type" value="Genomic_DNA"/>
</dbReference>
<keyword evidence="9 16" id="KW-0067">ATP-binding</keyword>
<dbReference type="RefSeq" id="WP_315623586.1">
    <property type="nucleotide sequence ID" value="NZ_JAUHMF010000001.1"/>
</dbReference>
<evidence type="ECO:0000256" key="2">
    <source>
        <dbReference type="ARBA" id="ARBA00004141"/>
    </source>
</evidence>
<dbReference type="Pfam" id="PF13492">
    <property type="entry name" value="GAF_3"/>
    <property type="match status" value="1"/>
</dbReference>
<evidence type="ECO:0000259" key="14">
    <source>
        <dbReference type="PROSITE" id="PS50109"/>
    </source>
</evidence>
<feature type="domain" description="PAS" evidence="15">
    <location>
        <begin position="454"/>
        <end position="525"/>
    </location>
</feature>
<name>A0ABU3NKR5_9CHLR</name>
<dbReference type="SUPFAM" id="SSF55785">
    <property type="entry name" value="PYP-like sensor domain (PAS domain)"/>
    <property type="match status" value="1"/>
</dbReference>
<dbReference type="EC" id="2.7.13.3" evidence="3"/>
<reference evidence="16 17" key="1">
    <citation type="submission" date="2023-07" db="EMBL/GenBank/DDBJ databases">
        <title>Novel species of Thermanaerothrix with wide hydrolytic capabilities.</title>
        <authorList>
            <person name="Zayulina K.S."/>
            <person name="Podosokorskaya O.A."/>
            <person name="Elcheninov A.G."/>
        </authorList>
    </citation>
    <scope>NUCLEOTIDE SEQUENCE [LARGE SCALE GENOMIC DNA]</scope>
    <source>
        <strain evidence="16 17">4228-RoL</strain>
    </source>
</reference>
<dbReference type="InterPro" id="IPR003594">
    <property type="entry name" value="HATPase_dom"/>
</dbReference>
<dbReference type="InterPro" id="IPR029016">
    <property type="entry name" value="GAF-like_dom_sf"/>
</dbReference>
<dbReference type="InterPro" id="IPR000014">
    <property type="entry name" value="PAS"/>
</dbReference>
<keyword evidence="6 13" id="KW-0812">Transmembrane</keyword>
<evidence type="ECO:0000256" key="13">
    <source>
        <dbReference type="SAM" id="Phobius"/>
    </source>
</evidence>
<keyword evidence="5" id="KW-0808">Transferase</keyword>
<evidence type="ECO:0000256" key="9">
    <source>
        <dbReference type="ARBA" id="ARBA00022840"/>
    </source>
</evidence>
<feature type="transmembrane region" description="Helical" evidence="13">
    <location>
        <begin position="96"/>
        <end position="116"/>
    </location>
</feature>
<feature type="domain" description="Histidine kinase" evidence="14">
    <location>
        <begin position="583"/>
        <end position="802"/>
    </location>
</feature>
<dbReference type="InterPro" id="IPR036890">
    <property type="entry name" value="HATPase_C_sf"/>
</dbReference>
<dbReference type="SMART" id="SM00388">
    <property type="entry name" value="HisKA"/>
    <property type="match status" value="1"/>
</dbReference>
<evidence type="ECO:0000256" key="10">
    <source>
        <dbReference type="ARBA" id="ARBA00022989"/>
    </source>
</evidence>
<dbReference type="Gene3D" id="3.30.450.20">
    <property type="entry name" value="PAS domain"/>
    <property type="match status" value="1"/>
</dbReference>
<keyword evidence="11" id="KW-0902">Two-component regulatory system</keyword>
<keyword evidence="10 13" id="KW-1133">Transmembrane helix</keyword>
<dbReference type="NCBIfam" id="TIGR00229">
    <property type="entry name" value="sensory_box"/>
    <property type="match status" value="1"/>
</dbReference>
<organism evidence="16 17">
    <name type="scientific">Thermanaerothrix solaris</name>
    <dbReference type="NCBI Taxonomy" id="3058434"/>
    <lineage>
        <taxon>Bacteria</taxon>
        <taxon>Bacillati</taxon>
        <taxon>Chloroflexota</taxon>
        <taxon>Anaerolineae</taxon>
        <taxon>Anaerolineales</taxon>
        <taxon>Anaerolineaceae</taxon>
        <taxon>Thermanaerothrix</taxon>
    </lineage>
</organism>
<dbReference type="Pfam" id="PF02518">
    <property type="entry name" value="HATPase_c"/>
    <property type="match status" value="1"/>
</dbReference>
<proteinExistence type="predicted"/>
<sequence>MKRKIVTWDQTSSRFRDNQLGKGITLLATCLVILVLFQSGPAFRAGYPNPLIYLSLIPVLLAAAFLGTLPALVIALFYSVVFVVHMIMLYDSAWGWRPVFEMGGVTVALVFLAMIIGDMTKSLRRRAELQSAFEASLRLMGRTLNMQDVLTLLYRYVLRQLPSEGGGFLIRDPVSQEWEAIGFAESGYWRREPLTSTTYENSLAQWLVEQRRPLFLNGLDFHKGFLEQGQRYLLHSILAIPLVRSTGELIGMFVLFNKKGHGFFDSTDIFRLQTLMELGEQALEQAGLHTITDQALEQRVRQLGMIQKASQRLNEMLDPQEIVDFTLETAMSLIQAKAGLIVLDGNEVSMHSGASAVNFSEMSERFKQVYDMYSSDRETRQRAKSSQPLYFFPSSRSQLVIPIRTGERFWGIIVLESEEERAFDQTSRWVVSLLADHAATSLENAYLFHTIEKDKHRLSLIVEGMKEGLLAVNDRGIVLSANAAAREQAGLDADSLIGQPIGVIFDGEEVEKRIYTALQHVLIERHPLVIEGVVIRQGNGTRRVVSLSLAPLLQADEQGAVILMRDVTEKEMLTRLQDELISAFSHEMRTPLTKIRSAAELILSGAHNEGKIKEYEGYLHLLISESDRLADFLDRILDIYAMETHEIEVELRPMPADFLISEVVGHWRMINPEREIQVLGSSSPVWVLADERAFYSVLNNLVENAIKYSPSENPIWVVFDQSVDRSAQITVIDQGRGIAPEDQPYLFDRFYRADAGDAQTVYGHGVGLYIAKILVEAMGGKIWVESELGKGSRFTFTLPLAEEVGHES</sequence>
<accession>A0ABU3NKR5</accession>